<dbReference type="Proteomes" id="UP000831068">
    <property type="component" value="Chromosome"/>
</dbReference>
<keyword evidence="2" id="KW-1185">Reference proteome</keyword>
<proteinExistence type="predicted"/>
<gene>
    <name evidence="1" type="ORF">MTP08_04430</name>
</gene>
<sequence length="208" mass="24404">MAFDKKSAVVTLENKTDDNYIIPVDLTNLKAFFNFETCAYFSEYHSSYNPLALTLVVLDANSGEKIEANRGTAYMEDNFAEKYIKEISRCDVIDNTYVNWSKEHGISDESKSIINYYLVRNLVFLKPKQKINFRVVIDLKNVSTESLYVFDWYNLDESKKYNLQLQYDVQNCVYDFLTKKQREELSKYKLFTGKIESNIYQCAFVESN</sequence>
<protein>
    <submittedName>
        <fullName evidence="1">Uncharacterized protein</fullName>
    </submittedName>
</protein>
<evidence type="ECO:0000313" key="1">
    <source>
        <dbReference type="EMBL" id="UOE39026.1"/>
    </source>
</evidence>
<name>A0ABY4BMF7_9FLAO</name>
<organism evidence="1 2">
    <name type="scientific">Chryseobacterium oryzae</name>
    <dbReference type="NCBI Taxonomy" id="2929799"/>
    <lineage>
        <taxon>Bacteria</taxon>
        <taxon>Pseudomonadati</taxon>
        <taxon>Bacteroidota</taxon>
        <taxon>Flavobacteriia</taxon>
        <taxon>Flavobacteriales</taxon>
        <taxon>Weeksellaceae</taxon>
        <taxon>Chryseobacterium group</taxon>
        <taxon>Chryseobacterium</taxon>
    </lineage>
</organism>
<reference evidence="1 2" key="1">
    <citation type="submission" date="2022-03" db="EMBL/GenBank/DDBJ databases">
        <title>Chryseobacterium sp. isolated from the Andong Sikhe.</title>
        <authorList>
            <person name="Won M."/>
            <person name="Kim S.-J."/>
            <person name="Kwon S.-W."/>
        </authorList>
    </citation>
    <scope>NUCLEOTIDE SEQUENCE [LARGE SCALE GENOMIC DNA]</scope>
    <source>
        <strain evidence="1 2">ADR-1</strain>
    </source>
</reference>
<evidence type="ECO:0000313" key="2">
    <source>
        <dbReference type="Proteomes" id="UP000831068"/>
    </source>
</evidence>
<accession>A0ABY4BMF7</accession>
<dbReference type="EMBL" id="CP094529">
    <property type="protein sequence ID" value="UOE39026.1"/>
    <property type="molecule type" value="Genomic_DNA"/>
</dbReference>
<dbReference type="RefSeq" id="WP_243577211.1">
    <property type="nucleotide sequence ID" value="NZ_CP094529.1"/>
</dbReference>